<dbReference type="AlphaFoldDB" id="C7DGX0"/>
<proteinExistence type="predicted"/>
<evidence type="ECO:0000313" key="2">
    <source>
        <dbReference type="EMBL" id="EET90291.1"/>
    </source>
</evidence>
<reference evidence="2 3" key="2">
    <citation type="journal article" date="2010" name="Proc. Natl. Acad. Sci. U.S.A.">
        <title>Enigmatic, ultrasmall, uncultivated Archaea.</title>
        <authorList>
            <person name="Baker B.J."/>
            <person name="Comolli L.R."/>
            <person name="Dick G.J."/>
            <person name="Hauser L.J."/>
            <person name="Hyatt D."/>
            <person name="Dill B.D."/>
            <person name="Land M.L."/>
            <person name="Verberkmoes N.C."/>
            <person name="Hettich R.L."/>
            <person name="Banfield J.F."/>
        </authorList>
    </citation>
    <scope>NUCLEOTIDE SEQUENCE [LARGE SCALE GENOMIC DNA]</scope>
    <source>
        <strain evidence="2">ARMAN-2</strain>
    </source>
</reference>
<gene>
    <name evidence="2" type="ORF">UNLARM2_0320</name>
</gene>
<reference evidence="2 3" key="1">
    <citation type="journal article" date="2009" name="Genome Biol.">
        <title>Community-wide analysis of microbial genome sequence signatures.</title>
        <authorList>
            <person name="Dick G.J."/>
            <person name="Andersson A.F."/>
            <person name="Baker B.J."/>
            <person name="Simmons S.L."/>
            <person name="Thomas B.C."/>
            <person name="Yelton A.P."/>
            <person name="Banfield J.F."/>
        </authorList>
    </citation>
    <scope>NUCLEOTIDE SEQUENCE [LARGE SCALE GENOMIC DNA]</scope>
    <source>
        <strain evidence="2">ARMAN-2</strain>
    </source>
</reference>
<organism evidence="2 3">
    <name type="scientific">Candidatus Micrarchaeum acidiphilum ARMAN-2</name>
    <dbReference type="NCBI Taxonomy" id="425595"/>
    <lineage>
        <taxon>Archaea</taxon>
        <taxon>Candidatus Micrarchaeota</taxon>
        <taxon>Candidatus Micrarchaeia</taxon>
        <taxon>Candidatus Micrarchaeales</taxon>
        <taxon>Candidatus Micrarchaeaceae</taxon>
        <taxon>Candidatus Micrarchaeum</taxon>
    </lineage>
</organism>
<accession>C7DGX0</accession>
<dbReference type="EMBL" id="GG697239">
    <property type="protein sequence ID" value="EET90291.1"/>
    <property type="molecule type" value="Genomic_DNA"/>
</dbReference>
<evidence type="ECO:0000256" key="1">
    <source>
        <dbReference type="SAM" id="Phobius"/>
    </source>
</evidence>
<keyword evidence="1" id="KW-0472">Membrane</keyword>
<name>C7DGX0_MICA2</name>
<keyword evidence="3" id="KW-1185">Reference proteome</keyword>
<protein>
    <submittedName>
        <fullName evidence="2">Uncharacterized protein</fullName>
    </submittedName>
</protein>
<sequence>MAQTPNAQRKARGRPAALAIIAVLVILLAAYYFITSQAAASPAIALLETGRPVQFSSVANAINASISSQARLNVTYSGQAAIKLNSKLGSLNFTSPVSLEFLKYYNYSLTNLTIRNVALVGNISTVVLKTPNASYSCSKLSIGLPANSLQQASIGSPCQRITNSGASSSQGFGLFSGLAGNMTIKGIGQREYNGIGCYLAAGSGNVTAAGFGSVASGIESLLPSTGGNLTYNASLCLSNKYSVPLFFKIVYGTSGETLELSLNETGINQDVNQTVFQDLLKN</sequence>
<keyword evidence="1" id="KW-1133">Transmembrane helix</keyword>
<evidence type="ECO:0000313" key="3">
    <source>
        <dbReference type="Proteomes" id="UP000332487"/>
    </source>
</evidence>
<dbReference type="Proteomes" id="UP000332487">
    <property type="component" value="Unassembled WGS sequence"/>
</dbReference>
<feature type="transmembrane region" description="Helical" evidence="1">
    <location>
        <begin position="16"/>
        <end position="34"/>
    </location>
</feature>
<keyword evidence="1" id="KW-0812">Transmembrane</keyword>